<dbReference type="InterPro" id="IPR052373">
    <property type="entry name" value="Gamma-glu_amide_hydrolase"/>
</dbReference>
<protein>
    <submittedName>
        <fullName evidence="1">Glutamine amidotransferase</fullName>
    </submittedName>
</protein>
<keyword evidence="2" id="KW-1185">Reference proteome</keyword>
<dbReference type="PANTHER" id="PTHR43187">
    <property type="entry name" value="GLUTAMINE AMIDOTRANSFERASE DUG3-RELATED"/>
    <property type="match status" value="1"/>
</dbReference>
<dbReference type="GO" id="GO:0016740">
    <property type="term" value="F:transferase activity"/>
    <property type="evidence" value="ECO:0007669"/>
    <property type="project" value="UniProtKB-KW"/>
</dbReference>
<dbReference type="InterPro" id="IPR029055">
    <property type="entry name" value="Ntn_hydrolases_N"/>
</dbReference>
<sequence length="269" mass="30924">MCRLYGFRANEPTKVECTLVYAQNALMVQSREDVTGRGNAHGWGIATYEDHCPHVERQAWAAYQGEHFRRAASRIFSQQVLAHVRRATVGAPKIENTHPFVDGPWSFIHNGTVPGFDRLRPRLLELLPKERRDAIRGDTDSEHVFHYLRTLQARSPDLPLLEVLRQGIRQIAQWCGEIEPTAPIGLNVILTDGEQMVGSRIGRTLYYVQREGVHDCEICGFPHIRHHTDRLYRAVVVASEPISHEHWRQVPERSVYRVTEDFCFDSEPL</sequence>
<dbReference type="STRING" id="761804.BN000_05425"/>
<keyword evidence="1" id="KW-0315">Glutamine amidotransferase</keyword>
<accession>A0A0U1DSJ3</accession>
<dbReference type="RefSeq" id="WP_085240086.1">
    <property type="nucleotide sequence ID" value="NZ_CTEC01000002.1"/>
</dbReference>
<evidence type="ECO:0000313" key="1">
    <source>
        <dbReference type="EMBL" id="CQD21968.1"/>
    </source>
</evidence>
<reference evidence="2" key="1">
    <citation type="submission" date="2015-03" db="EMBL/GenBank/DDBJ databases">
        <authorList>
            <person name="Urmite Genomes"/>
        </authorList>
    </citation>
    <scope>NUCLEOTIDE SEQUENCE [LARGE SCALE GENOMIC DNA]</scope>
    <source>
        <strain evidence="2">CSUR P1344</strain>
    </source>
</reference>
<name>A0A0U1DSJ3_9MYCO</name>
<dbReference type="SUPFAM" id="SSF56235">
    <property type="entry name" value="N-terminal nucleophile aminohydrolases (Ntn hydrolases)"/>
    <property type="match status" value="1"/>
</dbReference>
<dbReference type="OrthoDB" id="9804310at2"/>
<proteinExistence type="predicted"/>
<dbReference type="EMBL" id="CTEC01000002">
    <property type="protein sequence ID" value="CQD21968.1"/>
    <property type="molecule type" value="Genomic_DNA"/>
</dbReference>
<organism evidence="1 2">
    <name type="scientific">Mycobacterium europaeum</name>
    <dbReference type="NCBI Taxonomy" id="761804"/>
    <lineage>
        <taxon>Bacteria</taxon>
        <taxon>Bacillati</taxon>
        <taxon>Actinomycetota</taxon>
        <taxon>Actinomycetes</taxon>
        <taxon>Mycobacteriales</taxon>
        <taxon>Mycobacteriaceae</taxon>
        <taxon>Mycobacterium</taxon>
        <taxon>Mycobacterium simiae complex</taxon>
    </lineage>
</organism>
<dbReference type="InterPro" id="IPR017932">
    <property type="entry name" value="GATase_2_dom"/>
</dbReference>
<dbReference type="PANTHER" id="PTHR43187:SF1">
    <property type="entry name" value="GLUTAMINE AMIDOTRANSFERASE DUG3-RELATED"/>
    <property type="match status" value="1"/>
</dbReference>
<dbReference type="CDD" id="cd01908">
    <property type="entry name" value="YafJ"/>
    <property type="match status" value="1"/>
</dbReference>
<evidence type="ECO:0000313" key="2">
    <source>
        <dbReference type="Proteomes" id="UP000199601"/>
    </source>
</evidence>
<dbReference type="PROSITE" id="PS51278">
    <property type="entry name" value="GATASE_TYPE_2"/>
    <property type="match status" value="1"/>
</dbReference>
<dbReference type="AlphaFoldDB" id="A0A0U1DSJ3"/>
<dbReference type="Proteomes" id="UP000199601">
    <property type="component" value="Unassembled WGS sequence"/>
</dbReference>
<dbReference type="Pfam" id="PF13230">
    <property type="entry name" value="GATase_4"/>
    <property type="match status" value="1"/>
</dbReference>
<dbReference type="InterPro" id="IPR026869">
    <property type="entry name" value="EgtC-like"/>
</dbReference>
<gene>
    <name evidence="1" type="ORF">BN000_05425</name>
</gene>
<dbReference type="Gene3D" id="3.60.20.10">
    <property type="entry name" value="Glutamine Phosphoribosylpyrophosphate, subunit 1, domain 1"/>
    <property type="match status" value="1"/>
</dbReference>
<keyword evidence="1" id="KW-0808">Transferase</keyword>